<dbReference type="Pfam" id="PF00072">
    <property type="entry name" value="Response_reg"/>
    <property type="match status" value="1"/>
</dbReference>
<dbReference type="PROSITE" id="PS50110">
    <property type="entry name" value="RESPONSE_REGULATORY"/>
    <property type="match status" value="1"/>
</dbReference>
<dbReference type="InterPro" id="IPR050595">
    <property type="entry name" value="Bact_response_regulator"/>
</dbReference>
<evidence type="ECO:0000259" key="5">
    <source>
        <dbReference type="PROSITE" id="PS50110"/>
    </source>
</evidence>
<dbReference type="SUPFAM" id="SSF52172">
    <property type="entry name" value="CheY-like"/>
    <property type="match status" value="1"/>
</dbReference>
<dbReference type="PANTHER" id="PTHR44591:SF3">
    <property type="entry name" value="RESPONSE REGULATORY DOMAIN-CONTAINING PROTEIN"/>
    <property type="match status" value="1"/>
</dbReference>
<dbReference type="SMART" id="SM00448">
    <property type="entry name" value="REC"/>
    <property type="match status" value="1"/>
</dbReference>
<keyword evidence="2" id="KW-0597">Phosphoprotein</keyword>
<reference evidence="6 7" key="1">
    <citation type="submission" date="2020-04" db="EMBL/GenBank/DDBJ databases">
        <title>Genomic insights into acetone-butanol-ethanol (ABE) fermentation by sequencing solventogenic clostridia strains.</title>
        <authorList>
            <person name="Brown S."/>
        </authorList>
    </citation>
    <scope>NUCLEOTIDE SEQUENCE [LARGE SCALE GENOMIC DNA]</scope>
    <source>
        <strain evidence="6 7">DJ011</strain>
    </source>
</reference>
<evidence type="ECO:0000256" key="3">
    <source>
        <dbReference type="ARBA" id="ARBA00024867"/>
    </source>
</evidence>
<dbReference type="PANTHER" id="PTHR44591">
    <property type="entry name" value="STRESS RESPONSE REGULATOR PROTEIN 1"/>
    <property type="match status" value="1"/>
</dbReference>
<name>A0A923EE89_CLOTT</name>
<dbReference type="GO" id="GO:0000160">
    <property type="term" value="P:phosphorelay signal transduction system"/>
    <property type="evidence" value="ECO:0007669"/>
    <property type="project" value="InterPro"/>
</dbReference>
<comment type="caution">
    <text evidence="6">The sequence shown here is derived from an EMBL/GenBank/DDBJ whole genome shotgun (WGS) entry which is preliminary data.</text>
</comment>
<dbReference type="InterPro" id="IPR011006">
    <property type="entry name" value="CheY-like_superfamily"/>
</dbReference>
<dbReference type="AlphaFoldDB" id="A0A923EE89"/>
<comment type="function">
    <text evidence="3">May play the central regulatory role in sporulation. It may be an element of the effector pathway responsible for the activation of sporulation genes in response to nutritional stress. Spo0A may act in concert with spo0H (a sigma factor) to control the expression of some genes that are critical to the sporulation process.</text>
</comment>
<dbReference type="InterPro" id="IPR001789">
    <property type="entry name" value="Sig_transdc_resp-reg_receiver"/>
</dbReference>
<sequence length="151" mass="17598">MKKVLIVNDCKFESAILKDMLMELGYNAKETSEFLIFNDIKKYLPDLIICNLFMKKINGDELIKQIKDIDKNVFCVLSSSNKLKLEDYENCGVNEVIRTPINIEDLREILNKLEEKENRSSHPMFSFCPYCGEKLKNSSFLFCPYCGNKMK</sequence>
<comment type="caution">
    <text evidence="4">Lacks conserved residue(s) required for the propagation of feature annotation.</text>
</comment>
<organism evidence="6 7">
    <name type="scientific">Clostridium tetanomorphum</name>
    <dbReference type="NCBI Taxonomy" id="1553"/>
    <lineage>
        <taxon>Bacteria</taxon>
        <taxon>Bacillati</taxon>
        <taxon>Bacillota</taxon>
        <taxon>Clostridia</taxon>
        <taxon>Eubacteriales</taxon>
        <taxon>Clostridiaceae</taxon>
        <taxon>Clostridium</taxon>
    </lineage>
</organism>
<protein>
    <recommendedName>
        <fullName evidence="1">Stage 0 sporulation protein A homolog</fullName>
    </recommendedName>
</protein>
<evidence type="ECO:0000313" key="6">
    <source>
        <dbReference type="EMBL" id="MBC2400096.1"/>
    </source>
</evidence>
<keyword evidence="7" id="KW-1185">Reference proteome</keyword>
<feature type="domain" description="Response regulatory" evidence="5">
    <location>
        <begin position="3"/>
        <end position="114"/>
    </location>
</feature>
<dbReference type="Gene3D" id="3.40.50.2300">
    <property type="match status" value="1"/>
</dbReference>
<dbReference type="EMBL" id="JAAZWO010000048">
    <property type="protein sequence ID" value="MBC2400096.1"/>
    <property type="molecule type" value="Genomic_DNA"/>
</dbReference>
<proteinExistence type="predicted"/>
<evidence type="ECO:0000256" key="2">
    <source>
        <dbReference type="ARBA" id="ARBA00022553"/>
    </source>
</evidence>
<evidence type="ECO:0000256" key="4">
    <source>
        <dbReference type="PROSITE-ProRule" id="PRU00169"/>
    </source>
</evidence>
<gene>
    <name evidence="6" type="ORF">HGG79_20410</name>
</gene>
<accession>A0A923EE89</accession>
<dbReference type="Proteomes" id="UP000563151">
    <property type="component" value="Unassembled WGS sequence"/>
</dbReference>
<evidence type="ECO:0000313" key="7">
    <source>
        <dbReference type="Proteomes" id="UP000563151"/>
    </source>
</evidence>
<evidence type="ECO:0000256" key="1">
    <source>
        <dbReference type="ARBA" id="ARBA00018672"/>
    </source>
</evidence>
<dbReference type="RefSeq" id="WP_035145158.1">
    <property type="nucleotide sequence ID" value="NZ_JAAZWO010000048.1"/>
</dbReference>